<organism evidence="1 2">
    <name type="scientific">Citrifermentans bemidjiense (strain ATCC BAA-1014 / DSM 16622 / JCM 12645 / Bem)</name>
    <name type="common">Geobacter bemidjiensis</name>
    <dbReference type="NCBI Taxonomy" id="404380"/>
    <lineage>
        <taxon>Bacteria</taxon>
        <taxon>Pseudomonadati</taxon>
        <taxon>Thermodesulfobacteriota</taxon>
        <taxon>Desulfuromonadia</taxon>
        <taxon>Geobacterales</taxon>
        <taxon>Geobacteraceae</taxon>
        <taxon>Citrifermentans</taxon>
    </lineage>
</organism>
<name>B5EDP7_CITBB</name>
<gene>
    <name evidence="1" type="ordered locus">Gbem_3683</name>
</gene>
<reference evidence="1 2" key="2">
    <citation type="journal article" date="2010" name="BMC Genomics">
        <title>The genome of Geobacter bemidjiensis, exemplar for the subsurface clade of Geobacter species that predominate in Fe(III)-reducing subsurface environments.</title>
        <authorList>
            <person name="Aklujkar M."/>
            <person name="Young N.D."/>
            <person name="Holmes D."/>
            <person name="Chavan M."/>
            <person name="Risso C."/>
            <person name="Kiss H.E."/>
            <person name="Han C.S."/>
            <person name="Land M.L."/>
            <person name="Lovley D.R."/>
        </authorList>
    </citation>
    <scope>NUCLEOTIDE SEQUENCE [LARGE SCALE GENOMIC DNA]</scope>
    <source>
        <strain evidence="2">ATCC BAA-1014 / DSM 16622 / JCM 12645 / Bem</strain>
    </source>
</reference>
<evidence type="ECO:0000313" key="1">
    <source>
        <dbReference type="EMBL" id="ACH40675.1"/>
    </source>
</evidence>
<dbReference type="HOGENOM" id="CLU_2752072_0_0_7"/>
<keyword evidence="2" id="KW-1185">Reference proteome</keyword>
<dbReference type="Proteomes" id="UP000008825">
    <property type="component" value="Chromosome"/>
</dbReference>
<dbReference type="KEGG" id="gbm:Gbem_3683"/>
<dbReference type="STRING" id="404380.Gbem_3683"/>
<accession>B5EDP7</accession>
<dbReference type="EMBL" id="CP001124">
    <property type="protein sequence ID" value="ACH40675.1"/>
    <property type="molecule type" value="Genomic_DNA"/>
</dbReference>
<evidence type="ECO:0000313" key="2">
    <source>
        <dbReference type="Proteomes" id="UP000008825"/>
    </source>
</evidence>
<dbReference type="AlphaFoldDB" id="B5EDP7"/>
<proteinExistence type="predicted"/>
<reference evidence="1 2" key="1">
    <citation type="submission" date="2008-07" db="EMBL/GenBank/DDBJ databases">
        <title>Complete sequence of Geobacter bemidjiensis BEM.</title>
        <authorList>
            <consortium name="US DOE Joint Genome Institute"/>
            <person name="Lucas S."/>
            <person name="Copeland A."/>
            <person name="Lapidus A."/>
            <person name="Glavina del Rio T."/>
            <person name="Dalin E."/>
            <person name="Tice H."/>
            <person name="Bruce D."/>
            <person name="Goodwin L."/>
            <person name="Pitluck S."/>
            <person name="Kiss H."/>
            <person name="Brettin T."/>
            <person name="Detter J.C."/>
            <person name="Han C."/>
            <person name="Kuske C.R."/>
            <person name="Schmutz J."/>
            <person name="Larimer F."/>
            <person name="Land M."/>
            <person name="Hauser L."/>
            <person name="Kyrpides N."/>
            <person name="Lykidis A."/>
            <person name="Lovley D."/>
            <person name="Richardson P."/>
        </authorList>
    </citation>
    <scope>NUCLEOTIDE SEQUENCE [LARGE SCALE GENOMIC DNA]</scope>
    <source>
        <strain evidence="2">ATCC BAA-1014 / DSM 16622 / JCM 12645 / Bem</strain>
    </source>
</reference>
<dbReference type="RefSeq" id="WP_012532112.1">
    <property type="nucleotide sequence ID" value="NC_011146.1"/>
</dbReference>
<protein>
    <submittedName>
        <fullName evidence="1">Uncharacterized protein</fullName>
    </submittedName>
</protein>
<sequence length="70" mass="7803">MTPQLEQLIDAIYNEIKSDPGLSGCSEFQVRVAILDAVRAYGEEVADTMLAVHHITELVKCLRLLGELQF</sequence>